<protein>
    <submittedName>
        <fullName evidence="1">Uncharacterized protein</fullName>
    </submittedName>
</protein>
<organism evidence="1 2">
    <name type="scientific">Armillaria novae-zelandiae</name>
    <dbReference type="NCBI Taxonomy" id="153914"/>
    <lineage>
        <taxon>Eukaryota</taxon>
        <taxon>Fungi</taxon>
        <taxon>Dikarya</taxon>
        <taxon>Basidiomycota</taxon>
        <taxon>Agaricomycotina</taxon>
        <taxon>Agaricomycetes</taxon>
        <taxon>Agaricomycetidae</taxon>
        <taxon>Agaricales</taxon>
        <taxon>Marasmiineae</taxon>
        <taxon>Physalacriaceae</taxon>
        <taxon>Armillaria</taxon>
    </lineage>
</organism>
<dbReference type="AlphaFoldDB" id="A0AA39UIG2"/>
<dbReference type="Proteomes" id="UP001175227">
    <property type="component" value="Unassembled WGS sequence"/>
</dbReference>
<accession>A0AA39UIG2</accession>
<keyword evidence="2" id="KW-1185">Reference proteome</keyword>
<name>A0AA39UIG2_9AGAR</name>
<sequence>MLSYVDRLSAIIEIPAAALADAHCALERIGPAGPYSDGLQEVTKQHGSSENIRRFDIRYVGGTWVDRMTSVRYPYDVPEPGIIVVLIHDEFKDLTFWTDFIQSPEFECVAMDTHIYRMLSDTVCS</sequence>
<comment type="caution">
    <text evidence="1">The sequence shown here is derived from an EMBL/GenBank/DDBJ whole genome shotgun (WGS) entry which is preliminary data.</text>
</comment>
<reference evidence="1" key="1">
    <citation type="submission" date="2023-06" db="EMBL/GenBank/DDBJ databases">
        <authorList>
            <consortium name="Lawrence Berkeley National Laboratory"/>
            <person name="Ahrendt S."/>
            <person name="Sahu N."/>
            <person name="Indic B."/>
            <person name="Wong-Bajracharya J."/>
            <person name="Merenyi Z."/>
            <person name="Ke H.-M."/>
            <person name="Monk M."/>
            <person name="Kocsube S."/>
            <person name="Drula E."/>
            <person name="Lipzen A."/>
            <person name="Balint B."/>
            <person name="Henrissat B."/>
            <person name="Andreopoulos B."/>
            <person name="Martin F.M."/>
            <person name="Harder C.B."/>
            <person name="Rigling D."/>
            <person name="Ford K.L."/>
            <person name="Foster G.D."/>
            <person name="Pangilinan J."/>
            <person name="Papanicolaou A."/>
            <person name="Barry K."/>
            <person name="LaButti K."/>
            <person name="Viragh M."/>
            <person name="Koriabine M."/>
            <person name="Yan M."/>
            <person name="Riley R."/>
            <person name="Champramary S."/>
            <person name="Plett K.L."/>
            <person name="Tsai I.J."/>
            <person name="Slot J."/>
            <person name="Sipos G."/>
            <person name="Plett J."/>
            <person name="Nagy L.G."/>
            <person name="Grigoriev I.V."/>
        </authorList>
    </citation>
    <scope>NUCLEOTIDE SEQUENCE</scope>
    <source>
        <strain evidence="1">ICMP 16352</strain>
    </source>
</reference>
<evidence type="ECO:0000313" key="2">
    <source>
        <dbReference type="Proteomes" id="UP001175227"/>
    </source>
</evidence>
<gene>
    <name evidence="1" type="ORF">IW261DRAFT_1602743</name>
</gene>
<evidence type="ECO:0000313" key="1">
    <source>
        <dbReference type="EMBL" id="KAK0488908.1"/>
    </source>
</evidence>
<dbReference type="EMBL" id="JAUEPR010000002">
    <property type="protein sequence ID" value="KAK0488908.1"/>
    <property type="molecule type" value="Genomic_DNA"/>
</dbReference>
<proteinExistence type="predicted"/>